<evidence type="ECO:0000259" key="1">
    <source>
        <dbReference type="Pfam" id="PF06889"/>
    </source>
</evidence>
<gene>
    <name evidence="2" type="ORF">J2Z32_003514</name>
</gene>
<feature type="domain" description="DUF1266" evidence="1">
    <location>
        <begin position="52"/>
        <end position="223"/>
    </location>
</feature>
<protein>
    <recommendedName>
        <fullName evidence="1">DUF1266 domain-containing protein</fullName>
    </recommendedName>
</protein>
<evidence type="ECO:0000313" key="2">
    <source>
        <dbReference type="EMBL" id="MBP1906849.1"/>
    </source>
</evidence>
<dbReference type="EMBL" id="JAGGKG010000019">
    <property type="protein sequence ID" value="MBP1906849.1"/>
    <property type="molecule type" value="Genomic_DNA"/>
</dbReference>
<dbReference type="Proteomes" id="UP001519272">
    <property type="component" value="Unassembled WGS sequence"/>
</dbReference>
<sequence>MAPFDRKQKKQLTTYEGVLSSIVFVGQTASYYQQNTALAFKRVRDMETELIRWQITDKESLHARLDWLLIKGTRHVFEQMYTKLSCMEETERERYLSSFPSGSAEQIELEVVYYYLYRAPRIGITAYDLTWVTYLIRAAYSLKKLTNVERLTYLDRVITVMNDYNDYKWNRKDYINSFVIGTTFNSVYANPEHNWRNDPQGTATQNCGNYARLIASKWSPFRKIGL</sequence>
<dbReference type="InterPro" id="IPR009677">
    <property type="entry name" value="DUF1266"/>
</dbReference>
<keyword evidence="3" id="KW-1185">Reference proteome</keyword>
<organism evidence="2 3">
    <name type="scientific">Paenibacillus turicensis</name>
    <dbReference type="NCBI Taxonomy" id="160487"/>
    <lineage>
        <taxon>Bacteria</taxon>
        <taxon>Bacillati</taxon>
        <taxon>Bacillota</taxon>
        <taxon>Bacilli</taxon>
        <taxon>Bacillales</taxon>
        <taxon>Paenibacillaceae</taxon>
        <taxon>Paenibacillus</taxon>
    </lineage>
</organism>
<comment type="caution">
    <text evidence="2">The sequence shown here is derived from an EMBL/GenBank/DDBJ whole genome shotgun (WGS) entry which is preliminary data.</text>
</comment>
<dbReference type="Pfam" id="PF06889">
    <property type="entry name" value="DUF1266"/>
    <property type="match status" value="1"/>
</dbReference>
<name>A0ABS4FWF0_9BACL</name>
<proteinExistence type="predicted"/>
<accession>A0ABS4FWF0</accession>
<reference evidence="2 3" key="1">
    <citation type="submission" date="2021-03" db="EMBL/GenBank/DDBJ databases">
        <title>Genomic Encyclopedia of Type Strains, Phase IV (KMG-IV): sequencing the most valuable type-strain genomes for metagenomic binning, comparative biology and taxonomic classification.</title>
        <authorList>
            <person name="Goeker M."/>
        </authorList>
    </citation>
    <scope>NUCLEOTIDE SEQUENCE [LARGE SCALE GENOMIC DNA]</scope>
    <source>
        <strain evidence="2 3">DSM 14349</strain>
    </source>
</reference>
<dbReference type="RefSeq" id="WP_210090441.1">
    <property type="nucleotide sequence ID" value="NZ_JAGGKG010000019.1"/>
</dbReference>
<evidence type="ECO:0000313" key="3">
    <source>
        <dbReference type="Proteomes" id="UP001519272"/>
    </source>
</evidence>